<dbReference type="InterPro" id="IPR003439">
    <property type="entry name" value="ABC_transporter-like_ATP-bd"/>
</dbReference>
<feature type="compositionally biased region" description="Pro residues" evidence="8">
    <location>
        <begin position="256"/>
        <end position="267"/>
    </location>
</feature>
<feature type="region of interest" description="Disordered" evidence="8">
    <location>
        <begin position="242"/>
        <end position="268"/>
    </location>
</feature>
<feature type="transmembrane region" description="Helical" evidence="9">
    <location>
        <begin position="500"/>
        <end position="521"/>
    </location>
</feature>
<feature type="transmembrane region" description="Helical" evidence="9">
    <location>
        <begin position="399"/>
        <end position="419"/>
    </location>
</feature>
<comment type="caution">
    <text evidence="11">The sequence shown here is derived from an EMBL/GenBank/DDBJ whole genome shotgun (WGS) entry which is preliminary data.</text>
</comment>
<gene>
    <name evidence="11" type="ORF">C2E20_4111</name>
</gene>
<dbReference type="SMART" id="SM00382">
    <property type="entry name" value="AAA"/>
    <property type="match status" value="1"/>
</dbReference>
<keyword evidence="3 9" id="KW-0812">Transmembrane</keyword>
<keyword evidence="7 9" id="KW-0472">Membrane</keyword>
<feature type="domain" description="ABC transporter" evidence="10">
    <location>
        <begin position="35"/>
        <end position="258"/>
    </location>
</feature>
<keyword evidence="4" id="KW-0547">Nucleotide-binding</keyword>
<feature type="transmembrane region" description="Helical" evidence="9">
    <location>
        <begin position="425"/>
        <end position="447"/>
    </location>
</feature>
<dbReference type="STRING" id="554055.A0A2P6VFA2"/>
<dbReference type="GO" id="GO:0005524">
    <property type="term" value="F:ATP binding"/>
    <property type="evidence" value="ECO:0007669"/>
    <property type="project" value="UniProtKB-KW"/>
</dbReference>
<dbReference type="Proteomes" id="UP000239649">
    <property type="component" value="Unassembled WGS sequence"/>
</dbReference>
<dbReference type="SUPFAM" id="SSF52540">
    <property type="entry name" value="P-loop containing nucleoside triphosphate hydrolases"/>
    <property type="match status" value="1"/>
</dbReference>
<feature type="transmembrane region" description="Helical" evidence="9">
    <location>
        <begin position="606"/>
        <end position="629"/>
    </location>
</feature>
<dbReference type="InterPro" id="IPR013525">
    <property type="entry name" value="ABC2_TM"/>
</dbReference>
<feature type="transmembrane region" description="Helical" evidence="9">
    <location>
        <begin position="468"/>
        <end position="494"/>
    </location>
</feature>
<evidence type="ECO:0000256" key="9">
    <source>
        <dbReference type="SAM" id="Phobius"/>
    </source>
</evidence>
<dbReference type="PANTHER" id="PTHR48041:SF91">
    <property type="entry name" value="ABC TRANSPORTER G FAMILY MEMBER 28"/>
    <property type="match status" value="1"/>
</dbReference>
<evidence type="ECO:0000256" key="5">
    <source>
        <dbReference type="ARBA" id="ARBA00022840"/>
    </source>
</evidence>
<dbReference type="EMBL" id="LHPF02000009">
    <property type="protein sequence ID" value="PSC72751.1"/>
    <property type="molecule type" value="Genomic_DNA"/>
</dbReference>
<dbReference type="InterPro" id="IPR050352">
    <property type="entry name" value="ABCG_transporters"/>
</dbReference>
<evidence type="ECO:0000313" key="11">
    <source>
        <dbReference type="EMBL" id="PSC72751.1"/>
    </source>
</evidence>
<dbReference type="Pfam" id="PF01061">
    <property type="entry name" value="ABC2_membrane"/>
    <property type="match status" value="1"/>
</dbReference>
<keyword evidence="11" id="KW-0378">Hydrolase</keyword>
<name>A0A2P6VFA2_9CHLO</name>
<evidence type="ECO:0000256" key="6">
    <source>
        <dbReference type="ARBA" id="ARBA00022989"/>
    </source>
</evidence>
<organism evidence="11 12">
    <name type="scientific">Micractinium conductrix</name>
    <dbReference type="NCBI Taxonomy" id="554055"/>
    <lineage>
        <taxon>Eukaryota</taxon>
        <taxon>Viridiplantae</taxon>
        <taxon>Chlorophyta</taxon>
        <taxon>core chlorophytes</taxon>
        <taxon>Trebouxiophyceae</taxon>
        <taxon>Chlorellales</taxon>
        <taxon>Chlorellaceae</taxon>
        <taxon>Chlorella clade</taxon>
        <taxon>Micractinium</taxon>
    </lineage>
</organism>
<evidence type="ECO:0000256" key="7">
    <source>
        <dbReference type="ARBA" id="ARBA00023136"/>
    </source>
</evidence>
<keyword evidence="6 9" id="KW-1133">Transmembrane helix</keyword>
<dbReference type="Gene3D" id="3.40.50.300">
    <property type="entry name" value="P-loop containing nucleotide triphosphate hydrolases"/>
    <property type="match status" value="2"/>
</dbReference>
<dbReference type="GO" id="GO:0140359">
    <property type="term" value="F:ABC-type transporter activity"/>
    <property type="evidence" value="ECO:0007669"/>
    <property type="project" value="InterPro"/>
</dbReference>
<keyword evidence="12" id="KW-1185">Reference proteome</keyword>
<dbReference type="PROSITE" id="PS50893">
    <property type="entry name" value="ABC_TRANSPORTER_2"/>
    <property type="match status" value="1"/>
</dbReference>
<accession>A0A2P6VFA2</accession>
<feature type="transmembrane region" description="Helical" evidence="9">
    <location>
        <begin position="533"/>
        <end position="552"/>
    </location>
</feature>
<dbReference type="InterPro" id="IPR027417">
    <property type="entry name" value="P-loop_NTPase"/>
</dbReference>
<comment type="subcellular location">
    <subcellularLocation>
        <location evidence="1">Membrane</location>
        <topology evidence="1">Multi-pass membrane protein</topology>
    </subcellularLocation>
</comment>
<evidence type="ECO:0000259" key="10">
    <source>
        <dbReference type="PROSITE" id="PS50893"/>
    </source>
</evidence>
<dbReference type="OrthoDB" id="184675at2759"/>
<sequence length="635" mass="68357">MDIKRDITSLDVECGAGAAEGPVGQPPARAASITLTWRALSYSVPGRRRHGGRVPLLSNLTGCLLPGQFMAVLGPSGCGKTTLLDCWGGRKTLGSLEGQVLFNGQPPTPALLRRHELKHPRSMPRADKVQRVEALVDQLGLSTCAHTTIGSVLRRGISGGEAKRCNIGIALVTSPKVLFIDELTSGLDSFYGGEVALVVQDLVRRHSIATAASIHSPSPTTFALFDSILLLQRGAAVYFGPNGAGTPVPRRKPSRHPAPPHPHPAPPDFLVDVTTRAPGDPEIQQAFAAAYAASPLAAENARRVEAVFTSLAQQAGGADGGQGSQTVGGASAGACCFLPCCGEASQCSRGASSCVGLCRGEEAGTGTPLWWALLVLYRYRTLRAIKRAGFIMPRTGDKIMITFLIATIYWGIGDSQALADVSATAAVLFLWSTLTAFTSMGILPCLIVERPVFLRERADGLYRPITYLVYKVTEEVAVGTLPAVAYSALVFYLVRLQGSFLLFFLIYYVSMCVAISLSLLAGAISPTVDVAGAVLPAYATTLMFFSGFVIPWSQLPSYWRWYATINHIRYALGAMLINQFEGERNVAYQGGQQVLQFYGLAGANKWLWLLFESLFFWVFSTACWAALAFMRHQRR</sequence>
<dbReference type="GO" id="GO:0016887">
    <property type="term" value="F:ATP hydrolysis activity"/>
    <property type="evidence" value="ECO:0007669"/>
    <property type="project" value="InterPro"/>
</dbReference>
<dbReference type="Pfam" id="PF00005">
    <property type="entry name" value="ABC_tran"/>
    <property type="match status" value="1"/>
</dbReference>
<evidence type="ECO:0000256" key="1">
    <source>
        <dbReference type="ARBA" id="ARBA00004141"/>
    </source>
</evidence>
<evidence type="ECO:0000256" key="3">
    <source>
        <dbReference type="ARBA" id="ARBA00022692"/>
    </source>
</evidence>
<evidence type="ECO:0000313" key="12">
    <source>
        <dbReference type="Proteomes" id="UP000239649"/>
    </source>
</evidence>
<keyword evidence="2" id="KW-0813">Transport</keyword>
<dbReference type="GO" id="GO:0016020">
    <property type="term" value="C:membrane"/>
    <property type="evidence" value="ECO:0007669"/>
    <property type="project" value="UniProtKB-SubCell"/>
</dbReference>
<proteinExistence type="predicted"/>
<dbReference type="AlphaFoldDB" id="A0A2P6VFA2"/>
<evidence type="ECO:0000256" key="4">
    <source>
        <dbReference type="ARBA" id="ARBA00022741"/>
    </source>
</evidence>
<reference evidence="11 12" key="1">
    <citation type="journal article" date="2018" name="Plant J.">
        <title>Genome sequences of Chlorella sorokiniana UTEX 1602 and Micractinium conductrix SAG 241.80: implications to maltose excretion by a green alga.</title>
        <authorList>
            <person name="Arriola M.B."/>
            <person name="Velmurugan N."/>
            <person name="Zhang Y."/>
            <person name="Plunkett M.H."/>
            <person name="Hondzo H."/>
            <person name="Barney B.M."/>
        </authorList>
    </citation>
    <scope>NUCLEOTIDE SEQUENCE [LARGE SCALE GENOMIC DNA]</scope>
    <source>
        <strain evidence="11 12">SAG 241.80</strain>
    </source>
</reference>
<dbReference type="PANTHER" id="PTHR48041">
    <property type="entry name" value="ABC TRANSPORTER G FAMILY MEMBER 28"/>
    <property type="match status" value="1"/>
</dbReference>
<dbReference type="InterPro" id="IPR003593">
    <property type="entry name" value="AAA+_ATPase"/>
</dbReference>
<protein>
    <submittedName>
        <fullName evidence="11">P-loop containing nucleoside triphosphate hydrolase isoform A</fullName>
    </submittedName>
</protein>
<evidence type="ECO:0000256" key="2">
    <source>
        <dbReference type="ARBA" id="ARBA00022448"/>
    </source>
</evidence>
<keyword evidence="5" id="KW-0067">ATP-binding</keyword>
<evidence type="ECO:0000256" key="8">
    <source>
        <dbReference type="SAM" id="MobiDB-lite"/>
    </source>
</evidence>